<dbReference type="GO" id="GO:0019901">
    <property type="term" value="F:protein kinase binding"/>
    <property type="evidence" value="ECO:0007669"/>
    <property type="project" value="InterPro"/>
</dbReference>
<keyword evidence="6" id="KW-1185">Reference proteome</keyword>
<organism evidence="4 5">
    <name type="scientific">Punica granatum</name>
    <name type="common">Pomegranate</name>
    <dbReference type="NCBI Taxonomy" id="22663"/>
    <lineage>
        <taxon>Eukaryota</taxon>
        <taxon>Viridiplantae</taxon>
        <taxon>Streptophyta</taxon>
        <taxon>Embryophyta</taxon>
        <taxon>Tracheophyta</taxon>
        <taxon>Spermatophyta</taxon>
        <taxon>Magnoliopsida</taxon>
        <taxon>eudicotyledons</taxon>
        <taxon>Gunneridae</taxon>
        <taxon>Pentapetalae</taxon>
        <taxon>rosids</taxon>
        <taxon>malvids</taxon>
        <taxon>Myrtales</taxon>
        <taxon>Lythraceae</taxon>
        <taxon>Punica</taxon>
    </lineage>
</organism>
<gene>
    <name evidence="7" type="primary">LOC116206755</name>
    <name evidence="4" type="ORF">CDL15_Pgr017259</name>
</gene>
<reference evidence="4" key="2">
    <citation type="submission" date="2017-06" db="EMBL/GenBank/DDBJ databases">
        <title>The pomegranate genome and the genomics of punicalagin biosynthesis.</title>
        <authorList>
            <person name="Xu C."/>
        </authorList>
    </citation>
    <scope>NUCLEOTIDE SEQUENCE [LARGE SCALE GENOMIC DNA]</scope>
    <source>
        <tissue evidence="4">Fresh leaf</tissue>
    </source>
</reference>
<dbReference type="EMBL" id="MTKT01003402">
    <property type="protein sequence ID" value="OWM75133.1"/>
    <property type="molecule type" value="Genomic_DNA"/>
</dbReference>
<evidence type="ECO:0000313" key="5">
    <source>
        <dbReference type="Proteomes" id="UP000197138"/>
    </source>
</evidence>
<evidence type="ECO:0000313" key="4">
    <source>
        <dbReference type="EMBL" id="OWM75133.1"/>
    </source>
</evidence>
<dbReference type="SUPFAM" id="SSF47954">
    <property type="entry name" value="Cyclin-like"/>
    <property type="match status" value="1"/>
</dbReference>
<dbReference type="CDD" id="cd20604">
    <property type="entry name" value="CYCLIN_AtCycU-like"/>
    <property type="match status" value="1"/>
</dbReference>
<keyword evidence="2" id="KW-0132">Cell division</keyword>
<reference evidence="7" key="4">
    <citation type="submission" date="2025-04" db="UniProtKB">
        <authorList>
            <consortium name="RefSeq"/>
        </authorList>
    </citation>
    <scope>IDENTIFICATION</scope>
    <source>
        <tissue evidence="7">Leaf</tissue>
    </source>
</reference>
<dbReference type="AlphaFoldDB" id="A0A218WR76"/>
<sequence length="213" mass="23949">MAELENPNVMPKLIAFLSSLLERVATSNDLNQQQQKISVFHGLTRPTISIQNYLERIFKYANCSPCCFIVAYVYLDRFVQRQPSLPINSFNVHRLLITSVMAAAKFMDDMYYNNAYYAKVGGISMAEMNFLELDFLFGLGFHLNVTPTTFNTYCTYLQKEMLLLSSPLPASSSSSSSSSSEIGRPIKTAVHIRLNGEVDDASHHKNKQQLAAV</sequence>
<proteinExistence type="inferred from homology"/>
<name>A0A218WR76_PUNGR</name>
<dbReference type="GeneID" id="116206755"/>
<dbReference type="Proteomes" id="UP000515151">
    <property type="component" value="Chromosome 5"/>
</dbReference>
<dbReference type="InterPro" id="IPR036915">
    <property type="entry name" value="Cyclin-like_sf"/>
</dbReference>
<dbReference type="Gene3D" id="1.10.472.10">
    <property type="entry name" value="Cyclin-like"/>
    <property type="match status" value="1"/>
</dbReference>
<reference evidence="5" key="1">
    <citation type="journal article" date="2017" name="Plant J.">
        <title>The pomegranate (Punica granatum L.) genome and the genomics of punicalagin biosynthesis.</title>
        <authorList>
            <person name="Qin G."/>
            <person name="Xu C."/>
            <person name="Ming R."/>
            <person name="Tang H."/>
            <person name="Guyot R."/>
            <person name="Kramer E.M."/>
            <person name="Hu Y."/>
            <person name="Yi X."/>
            <person name="Qi Y."/>
            <person name="Xu X."/>
            <person name="Gao Z."/>
            <person name="Pan H."/>
            <person name="Jian J."/>
            <person name="Tian Y."/>
            <person name="Yue Z."/>
            <person name="Xu Y."/>
        </authorList>
    </citation>
    <scope>NUCLEOTIDE SEQUENCE [LARGE SCALE GENOMIC DNA]</scope>
    <source>
        <strain evidence="5">cv. Dabenzi</strain>
    </source>
</reference>
<evidence type="ECO:0000256" key="3">
    <source>
        <dbReference type="ARBA" id="ARBA00023306"/>
    </source>
</evidence>
<keyword evidence="3" id="KW-0131">Cell cycle</keyword>
<dbReference type="InterPro" id="IPR013922">
    <property type="entry name" value="Cyclin_PHO80-like"/>
</dbReference>
<accession>A0A218WR76</accession>
<evidence type="ECO:0000313" key="7">
    <source>
        <dbReference type="RefSeq" id="XP_031395421.1"/>
    </source>
</evidence>
<dbReference type="OrthoDB" id="337735at2759"/>
<evidence type="ECO:0000256" key="2">
    <source>
        <dbReference type="ARBA" id="ARBA00022618"/>
    </source>
</evidence>
<dbReference type="PANTHER" id="PTHR15615:SF91">
    <property type="entry name" value="CYCLIN-P4-1"/>
    <property type="match status" value="1"/>
</dbReference>
<reference evidence="6" key="3">
    <citation type="journal article" date="2020" name="Plant Biotechnol. J.">
        <title>The pomegranate (Punica granatum L.) draft genome dissects genetic divergence between soft- and hard-seeded cultivars.</title>
        <authorList>
            <person name="Luo X."/>
            <person name="Li H."/>
            <person name="Wu Z."/>
            <person name="Yao W."/>
            <person name="Zhao P."/>
            <person name="Cao D."/>
            <person name="Yu H."/>
            <person name="Li K."/>
            <person name="Poudel K."/>
            <person name="Zhao D."/>
            <person name="Zhang F."/>
            <person name="Xia X."/>
            <person name="Chen L."/>
            <person name="Wang Q."/>
            <person name="Jing D."/>
            <person name="Cao S."/>
        </authorList>
    </citation>
    <scope>NUCLEOTIDE SEQUENCE [LARGE SCALE GENOMIC DNA]</scope>
</reference>
<protein>
    <submittedName>
        <fullName evidence="7">Cyclin-U4-1</fullName>
    </submittedName>
</protein>
<comment type="similarity">
    <text evidence="1">Belongs to the cyclin family. Cyclin U/P subfamily.</text>
</comment>
<dbReference type="Proteomes" id="UP000197138">
    <property type="component" value="Unassembled WGS sequence"/>
</dbReference>
<dbReference type="Pfam" id="PF08613">
    <property type="entry name" value="Cyclin"/>
    <property type="match status" value="1"/>
</dbReference>
<dbReference type="PANTHER" id="PTHR15615">
    <property type="match status" value="1"/>
</dbReference>
<dbReference type="RefSeq" id="XP_031395421.1">
    <property type="nucleotide sequence ID" value="XM_031539561.1"/>
</dbReference>
<dbReference type="GO" id="GO:0051301">
    <property type="term" value="P:cell division"/>
    <property type="evidence" value="ECO:0007669"/>
    <property type="project" value="UniProtKB-KW"/>
</dbReference>
<evidence type="ECO:0000313" key="6">
    <source>
        <dbReference type="Proteomes" id="UP000515151"/>
    </source>
</evidence>
<evidence type="ECO:0000256" key="1">
    <source>
        <dbReference type="ARBA" id="ARBA00007215"/>
    </source>
</evidence>